<feature type="site" description="Transition state stabilizer" evidence="7">
    <location>
        <position position="93"/>
    </location>
</feature>
<name>A0AAU9JTI8_9CILI</name>
<evidence type="ECO:0000313" key="11">
    <source>
        <dbReference type="Proteomes" id="UP001162131"/>
    </source>
</evidence>
<comment type="catalytic activity">
    <reaction evidence="1 7 8">
        <text>Thiol-dependent hydrolysis of ester, thioester, amide, peptide and isopeptide bonds formed by the C-terminal Gly of ubiquitin (a 76-residue protein attached to proteins as an intracellular targeting signal).</text>
        <dbReference type="EC" id="3.4.19.12"/>
    </reaction>
</comment>
<gene>
    <name evidence="10" type="ORF">BSTOLATCC_MIC42034</name>
</gene>
<keyword evidence="3 7" id="KW-0645">Protease</keyword>
<dbReference type="GO" id="GO:0005737">
    <property type="term" value="C:cytoplasm"/>
    <property type="evidence" value="ECO:0007669"/>
    <property type="project" value="TreeGrafter"/>
</dbReference>
<evidence type="ECO:0000256" key="3">
    <source>
        <dbReference type="ARBA" id="ARBA00022670"/>
    </source>
</evidence>
<feature type="active site" description="Proton donor" evidence="7">
    <location>
        <position position="183"/>
    </location>
</feature>
<dbReference type="Proteomes" id="UP001162131">
    <property type="component" value="Unassembled WGS sequence"/>
</dbReference>
<dbReference type="InterPro" id="IPR036959">
    <property type="entry name" value="Peptidase_C12_UCH_sf"/>
</dbReference>
<dbReference type="SUPFAM" id="SSF54001">
    <property type="entry name" value="Cysteine proteinases"/>
    <property type="match status" value="1"/>
</dbReference>
<dbReference type="PRINTS" id="PR00707">
    <property type="entry name" value="UBCTHYDRLASE"/>
</dbReference>
<evidence type="ECO:0000313" key="10">
    <source>
        <dbReference type="EMBL" id="CAG9326767.1"/>
    </source>
</evidence>
<keyword evidence="6 7" id="KW-0788">Thiol protease</keyword>
<comment type="similarity">
    <text evidence="2 7 8">Belongs to the peptidase C12 family.</text>
</comment>
<dbReference type="PROSITE" id="PS52048">
    <property type="entry name" value="UCH_DOMAIN"/>
    <property type="match status" value="1"/>
</dbReference>
<dbReference type="InterPro" id="IPR001578">
    <property type="entry name" value="Peptidase_C12_UCH"/>
</dbReference>
<keyword evidence="11" id="KW-1185">Reference proteome</keyword>
<dbReference type="AlphaFoldDB" id="A0AAU9JTI8"/>
<organism evidence="10 11">
    <name type="scientific">Blepharisma stoltei</name>
    <dbReference type="NCBI Taxonomy" id="1481888"/>
    <lineage>
        <taxon>Eukaryota</taxon>
        <taxon>Sar</taxon>
        <taxon>Alveolata</taxon>
        <taxon>Ciliophora</taxon>
        <taxon>Postciliodesmatophora</taxon>
        <taxon>Heterotrichea</taxon>
        <taxon>Heterotrichida</taxon>
        <taxon>Blepharismidae</taxon>
        <taxon>Blepharisma</taxon>
    </lineage>
</organism>
<feature type="active site" description="Nucleophile" evidence="7">
    <location>
        <position position="99"/>
    </location>
</feature>
<sequence>MSEKRRKQWIPLESNPEVITKYINSLGFPTTLYSLTDVLSWEEWAIDMLPQPVLALFLLYPISDRSRTARQERVSLCEAENREISQNLYYMKQTVGNACGTIAAIHAIANSLNSELLSQRIILAEGSFLQRFLDRTWNLTPEERGRLLEEGEDLESDIESEHQRAAAEGQSRVPGHNERVDLHFIAIVPKDGYIYELDGRAGIPINHGRYSAPQKFAKEACLKVIKEGFMDVDPEELRFNILALASAENSF</sequence>
<evidence type="ECO:0000256" key="5">
    <source>
        <dbReference type="ARBA" id="ARBA00022801"/>
    </source>
</evidence>
<dbReference type="CDD" id="cd09616">
    <property type="entry name" value="Peptidase_C12_UCH_L1_L3"/>
    <property type="match status" value="1"/>
</dbReference>
<evidence type="ECO:0000256" key="4">
    <source>
        <dbReference type="ARBA" id="ARBA00022786"/>
    </source>
</evidence>
<dbReference type="Gene3D" id="3.40.532.10">
    <property type="entry name" value="Peptidase C12, ubiquitin carboxyl-terminal hydrolase"/>
    <property type="match status" value="1"/>
</dbReference>
<evidence type="ECO:0000256" key="6">
    <source>
        <dbReference type="ARBA" id="ARBA00022807"/>
    </source>
</evidence>
<dbReference type="GO" id="GO:0006511">
    <property type="term" value="P:ubiquitin-dependent protein catabolic process"/>
    <property type="evidence" value="ECO:0007669"/>
    <property type="project" value="UniProtKB-UniRule"/>
</dbReference>
<evidence type="ECO:0000256" key="2">
    <source>
        <dbReference type="ARBA" id="ARBA00009326"/>
    </source>
</evidence>
<accession>A0AAU9JTI8</accession>
<feature type="domain" description="UCH catalytic" evidence="9">
    <location>
        <begin position="8"/>
        <end position="246"/>
    </location>
</feature>
<evidence type="ECO:0000256" key="1">
    <source>
        <dbReference type="ARBA" id="ARBA00000707"/>
    </source>
</evidence>
<dbReference type="Pfam" id="PF01088">
    <property type="entry name" value="Peptidase_C12"/>
    <property type="match status" value="1"/>
</dbReference>
<dbReference type="FunFam" id="3.40.532.10:FF:000006">
    <property type="entry name" value="Ubiquitin carboxyl-terminal hydrolase"/>
    <property type="match status" value="1"/>
</dbReference>
<feature type="site" description="Important for enzyme activity" evidence="7">
    <location>
        <position position="198"/>
    </location>
</feature>
<dbReference type="EMBL" id="CAJZBQ010000041">
    <property type="protein sequence ID" value="CAG9326767.1"/>
    <property type="molecule type" value="Genomic_DNA"/>
</dbReference>
<reference evidence="10" key="1">
    <citation type="submission" date="2021-09" db="EMBL/GenBank/DDBJ databases">
        <authorList>
            <consortium name="AG Swart"/>
            <person name="Singh M."/>
            <person name="Singh A."/>
            <person name="Seah K."/>
            <person name="Emmerich C."/>
        </authorList>
    </citation>
    <scope>NUCLEOTIDE SEQUENCE</scope>
    <source>
        <strain evidence="10">ATCC30299</strain>
    </source>
</reference>
<dbReference type="InterPro" id="IPR038765">
    <property type="entry name" value="Papain-like_cys_pep_sf"/>
</dbReference>
<keyword evidence="5 7" id="KW-0378">Hydrolase</keyword>
<comment type="caution">
    <text evidence="10">The sequence shown here is derived from an EMBL/GenBank/DDBJ whole genome shotgun (WGS) entry which is preliminary data.</text>
</comment>
<dbReference type="EC" id="3.4.19.12" evidence="8"/>
<evidence type="ECO:0000259" key="9">
    <source>
        <dbReference type="PROSITE" id="PS52048"/>
    </source>
</evidence>
<keyword evidence="4 7" id="KW-0833">Ubl conjugation pathway</keyword>
<dbReference type="PANTHER" id="PTHR10589:SF17">
    <property type="entry name" value="UBIQUITIN CARBOXYL-TERMINAL HYDROLASE"/>
    <property type="match status" value="1"/>
</dbReference>
<proteinExistence type="inferred from homology"/>
<evidence type="ECO:0000256" key="8">
    <source>
        <dbReference type="RuleBase" id="RU361215"/>
    </source>
</evidence>
<evidence type="ECO:0000256" key="7">
    <source>
        <dbReference type="PROSITE-ProRule" id="PRU01393"/>
    </source>
</evidence>
<dbReference type="GO" id="GO:0004843">
    <property type="term" value="F:cysteine-type deubiquitinase activity"/>
    <property type="evidence" value="ECO:0007669"/>
    <property type="project" value="UniProtKB-UniRule"/>
</dbReference>
<dbReference type="GO" id="GO:0016579">
    <property type="term" value="P:protein deubiquitination"/>
    <property type="evidence" value="ECO:0007669"/>
    <property type="project" value="TreeGrafter"/>
</dbReference>
<dbReference type="PANTHER" id="PTHR10589">
    <property type="entry name" value="UBIQUITIN CARBOXYL-TERMINAL HYDROLASE"/>
    <property type="match status" value="1"/>
</dbReference>
<protein>
    <recommendedName>
        <fullName evidence="8">Ubiquitin carboxyl-terminal hydrolase</fullName>
        <ecNumber evidence="8">3.4.19.12</ecNumber>
    </recommendedName>
</protein>